<evidence type="ECO:0000313" key="3">
    <source>
        <dbReference type="EMBL" id="CAG8677626.1"/>
    </source>
</evidence>
<dbReference type="PANTHER" id="PTHR24348">
    <property type="entry name" value="SERINE/THREONINE-PROTEIN KINASE UNC-51-RELATED"/>
    <property type="match status" value="1"/>
</dbReference>
<dbReference type="GO" id="GO:0005737">
    <property type="term" value="C:cytoplasm"/>
    <property type="evidence" value="ECO:0007669"/>
    <property type="project" value="TreeGrafter"/>
</dbReference>
<accession>A0A9N9HDX2</accession>
<feature type="domain" description="Protein kinase" evidence="2">
    <location>
        <begin position="20"/>
        <end position="235"/>
    </location>
</feature>
<dbReference type="Proteomes" id="UP000789396">
    <property type="component" value="Unassembled WGS sequence"/>
</dbReference>
<organism evidence="3 4">
    <name type="scientific">Racocetra fulgida</name>
    <dbReference type="NCBI Taxonomy" id="60492"/>
    <lineage>
        <taxon>Eukaryota</taxon>
        <taxon>Fungi</taxon>
        <taxon>Fungi incertae sedis</taxon>
        <taxon>Mucoromycota</taxon>
        <taxon>Glomeromycotina</taxon>
        <taxon>Glomeromycetes</taxon>
        <taxon>Diversisporales</taxon>
        <taxon>Gigasporaceae</taxon>
        <taxon>Racocetra</taxon>
    </lineage>
</organism>
<dbReference type="Gene3D" id="1.10.510.10">
    <property type="entry name" value="Transferase(Phosphotransferase) domain 1"/>
    <property type="match status" value="1"/>
</dbReference>
<dbReference type="InterPro" id="IPR045269">
    <property type="entry name" value="Atg1-like"/>
</dbReference>
<feature type="binding site" evidence="1">
    <location>
        <position position="53"/>
    </location>
    <ligand>
        <name>ATP</name>
        <dbReference type="ChEBI" id="CHEBI:30616"/>
    </ligand>
</feature>
<gene>
    <name evidence="3" type="ORF">RFULGI_LOCUS9480</name>
</gene>
<dbReference type="GO" id="GO:0010506">
    <property type="term" value="P:regulation of autophagy"/>
    <property type="evidence" value="ECO:0007669"/>
    <property type="project" value="InterPro"/>
</dbReference>
<proteinExistence type="predicted"/>
<dbReference type="OrthoDB" id="10261027at2759"/>
<dbReference type="Pfam" id="PF00069">
    <property type="entry name" value="Pkinase"/>
    <property type="match status" value="2"/>
</dbReference>
<name>A0A9N9HDX2_9GLOM</name>
<dbReference type="SUPFAM" id="SSF56112">
    <property type="entry name" value="Protein kinase-like (PK-like)"/>
    <property type="match status" value="1"/>
</dbReference>
<dbReference type="InterPro" id="IPR000719">
    <property type="entry name" value="Prot_kinase_dom"/>
</dbReference>
<dbReference type="PROSITE" id="PS50011">
    <property type="entry name" value="PROTEIN_KINASE_DOM"/>
    <property type="match status" value="1"/>
</dbReference>
<sequence length="235" mass="26506">MIIESDLENLNLPYFDINQLKVIKRIGSGAFADVYQAELANSNLKNLKCTALKVFRPFEESEASRKAILKEIASHKKVGADDKVIQLYGFTKMKGYITVTLLISGLINVYDSELSYALVLEFADNGTLRNYLQKNPDLTDFGLSRCLTDASKTTTWLAGYLAYIDPHSLKNSEKKSQKLNKEYDIYSLGVLLWEISSLHPPFDGQSKNDLYIQILNGCRETPILGTPQQYLALYT</sequence>
<dbReference type="AlphaFoldDB" id="A0A9N9HDX2"/>
<dbReference type="InterPro" id="IPR017441">
    <property type="entry name" value="Protein_kinase_ATP_BS"/>
</dbReference>
<dbReference type="GO" id="GO:0004674">
    <property type="term" value="F:protein serine/threonine kinase activity"/>
    <property type="evidence" value="ECO:0007669"/>
    <property type="project" value="InterPro"/>
</dbReference>
<keyword evidence="1" id="KW-0067">ATP-binding</keyword>
<dbReference type="PROSITE" id="PS00107">
    <property type="entry name" value="PROTEIN_KINASE_ATP"/>
    <property type="match status" value="1"/>
</dbReference>
<dbReference type="GO" id="GO:0005524">
    <property type="term" value="F:ATP binding"/>
    <property type="evidence" value="ECO:0007669"/>
    <property type="project" value="UniProtKB-UniRule"/>
</dbReference>
<dbReference type="EMBL" id="CAJVPZ010017008">
    <property type="protein sequence ID" value="CAG8677626.1"/>
    <property type="molecule type" value="Genomic_DNA"/>
</dbReference>
<evidence type="ECO:0000256" key="1">
    <source>
        <dbReference type="PROSITE-ProRule" id="PRU10141"/>
    </source>
</evidence>
<protein>
    <submittedName>
        <fullName evidence="3">7936_t:CDS:1</fullName>
    </submittedName>
</protein>
<dbReference type="Gene3D" id="3.30.200.20">
    <property type="entry name" value="Phosphorylase Kinase, domain 1"/>
    <property type="match status" value="1"/>
</dbReference>
<evidence type="ECO:0000259" key="2">
    <source>
        <dbReference type="PROSITE" id="PS50011"/>
    </source>
</evidence>
<dbReference type="InterPro" id="IPR011009">
    <property type="entry name" value="Kinase-like_dom_sf"/>
</dbReference>
<keyword evidence="1" id="KW-0547">Nucleotide-binding</keyword>
<comment type="caution">
    <text evidence="3">The sequence shown here is derived from an EMBL/GenBank/DDBJ whole genome shotgun (WGS) entry which is preliminary data.</text>
</comment>
<feature type="non-terminal residue" evidence="3">
    <location>
        <position position="235"/>
    </location>
</feature>
<keyword evidence="4" id="KW-1185">Reference proteome</keyword>
<evidence type="ECO:0000313" key="4">
    <source>
        <dbReference type="Proteomes" id="UP000789396"/>
    </source>
</evidence>
<reference evidence="3" key="1">
    <citation type="submission" date="2021-06" db="EMBL/GenBank/DDBJ databases">
        <authorList>
            <person name="Kallberg Y."/>
            <person name="Tangrot J."/>
            <person name="Rosling A."/>
        </authorList>
    </citation>
    <scope>NUCLEOTIDE SEQUENCE</scope>
    <source>
        <strain evidence="3">IN212</strain>
    </source>
</reference>